<dbReference type="InterPro" id="IPR051924">
    <property type="entry name" value="GST_Kappa/NadH"/>
</dbReference>
<proteinExistence type="predicted"/>
<dbReference type="GO" id="GO:0004364">
    <property type="term" value="F:glutathione transferase activity"/>
    <property type="evidence" value="ECO:0007669"/>
    <property type="project" value="TreeGrafter"/>
</dbReference>
<dbReference type="GO" id="GO:0005777">
    <property type="term" value="C:peroxisome"/>
    <property type="evidence" value="ECO:0007669"/>
    <property type="project" value="TreeGrafter"/>
</dbReference>
<dbReference type="VEuPathDB" id="FungiDB:SMAC_05327"/>
<dbReference type="GO" id="GO:0005739">
    <property type="term" value="C:mitochondrion"/>
    <property type="evidence" value="ECO:0007669"/>
    <property type="project" value="TreeGrafter"/>
</dbReference>
<feature type="domain" description="DSBA-like thioredoxin" evidence="3">
    <location>
        <begin position="6"/>
        <end position="120"/>
    </location>
</feature>
<accession>A0A8S8ZSL3</accession>
<dbReference type="GO" id="GO:0006749">
    <property type="term" value="P:glutathione metabolic process"/>
    <property type="evidence" value="ECO:0007669"/>
    <property type="project" value="TreeGrafter"/>
</dbReference>
<dbReference type="AlphaFoldDB" id="A0A8S8ZSL3"/>
<sequence length="301" mass="33678">MGGGKIDVYMDIVSLYSYLAFLDLQRNGELLKAHNVEVEFHPVLLGAINVGSGNKPPWTLPAKAIYGAHDARRSIARFPGVVIQTPKDLMAVSKTIVPNRALHFIKAHYSPSTFLTALHYLMHLFWSPPNLNLTLPENVAKTLLECPADFSIPAPTSSQRGQEGEKKGGEKKMFTKQQVEEIMKGTETKEVKDALKNATQEALDKGAFGNPWFWVTDDKGRGEPFFGSDRYVLFVLVSRFLLYFFLFLFVVVAVSGSLDHSVLIMSLRRNLGVRGVMSALVEWREFVSVNRRWGVVWCGDG</sequence>
<keyword evidence="2" id="KW-0472">Membrane</keyword>
<protein>
    <recommendedName>
        <fullName evidence="3">DSBA-like thioredoxin domain-containing protein</fullName>
    </recommendedName>
</protein>
<dbReference type="EMBL" id="NMPR01000031">
    <property type="protein sequence ID" value="KAA8633837.1"/>
    <property type="molecule type" value="Genomic_DNA"/>
</dbReference>
<reference evidence="4 5" key="1">
    <citation type="submission" date="2017-07" db="EMBL/GenBank/DDBJ databases">
        <title>Genome sequence of the Sordaria macrospora wild type strain R19027.</title>
        <authorList>
            <person name="Nowrousian M."/>
            <person name="Teichert I."/>
            <person name="Kueck U."/>
        </authorList>
    </citation>
    <scope>NUCLEOTIDE SEQUENCE [LARGE SCALE GENOMIC DNA]</scope>
    <source>
        <strain evidence="4 5">R19027</strain>
        <tissue evidence="4">Mycelium</tissue>
    </source>
</reference>
<dbReference type="GO" id="GO:0004602">
    <property type="term" value="F:glutathione peroxidase activity"/>
    <property type="evidence" value="ECO:0007669"/>
    <property type="project" value="TreeGrafter"/>
</dbReference>
<dbReference type="InterPro" id="IPR001853">
    <property type="entry name" value="DSBA-like_thioredoxin_dom"/>
</dbReference>
<dbReference type="PANTHER" id="PTHR42943:SF13">
    <property type="entry name" value="GLUTATHIONE S-TRANSFERASE KAPPA-RELATED"/>
    <property type="match status" value="1"/>
</dbReference>
<evidence type="ECO:0000256" key="2">
    <source>
        <dbReference type="SAM" id="Phobius"/>
    </source>
</evidence>
<keyword evidence="2" id="KW-1133">Transmembrane helix</keyword>
<keyword evidence="2" id="KW-0812">Transmembrane</keyword>
<feature type="region of interest" description="Disordered" evidence="1">
    <location>
        <begin position="152"/>
        <end position="171"/>
    </location>
</feature>
<feature type="transmembrane region" description="Helical" evidence="2">
    <location>
        <begin position="231"/>
        <end position="258"/>
    </location>
</feature>
<dbReference type="InterPro" id="IPR036249">
    <property type="entry name" value="Thioredoxin-like_sf"/>
</dbReference>
<evidence type="ECO:0000313" key="5">
    <source>
        <dbReference type="Proteomes" id="UP000433876"/>
    </source>
</evidence>
<evidence type="ECO:0000256" key="1">
    <source>
        <dbReference type="SAM" id="MobiDB-lite"/>
    </source>
</evidence>
<feature type="compositionally biased region" description="Basic and acidic residues" evidence="1">
    <location>
        <begin position="162"/>
        <end position="171"/>
    </location>
</feature>
<dbReference type="Proteomes" id="UP000433876">
    <property type="component" value="Unassembled WGS sequence"/>
</dbReference>
<dbReference type="Gene3D" id="3.40.30.10">
    <property type="entry name" value="Glutaredoxin"/>
    <property type="match status" value="1"/>
</dbReference>
<dbReference type="Pfam" id="PF01323">
    <property type="entry name" value="DSBA"/>
    <property type="match status" value="1"/>
</dbReference>
<organism evidence="4 5">
    <name type="scientific">Sordaria macrospora</name>
    <dbReference type="NCBI Taxonomy" id="5147"/>
    <lineage>
        <taxon>Eukaryota</taxon>
        <taxon>Fungi</taxon>
        <taxon>Dikarya</taxon>
        <taxon>Ascomycota</taxon>
        <taxon>Pezizomycotina</taxon>
        <taxon>Sordariomycetes</taxon>
        <taxon>Sordariomycetidae</taxon>
        <taxon>Sordariales</taxon>
        <taxon>Sordariaceae</taxon>
        <taxon>Sordaria</taxon>
    </lineage>
</organism>
<evidence type="ECO:0000313" key="4">
    <source>
        <dbReference type="EMBL" id="KAA8633837.1"/>
    </source>
</evidence>
<name>A0A8S8ZSL3_SORMA</name>
<comment type="caution">
    <text evidence="4">The sequence shown here is derived from an EMBL/GenBank/DDBJ whole genome shotgun (WGS) entry which is preliminary data.</text>
</comment>
<dbReference type="PANTHER" id="PTHR42943">
    <property type="entry name" value="GLUTATHIONE S-TRANSFERASE KAPPA"/>
    <property type="match status" value="1"/>
</dbReference>
<evidence type="ECO:0000259" key="3">
    <source>
        <dbReference type="Pfam" id="PF01323"/>
    </source>
</evidence>
<dbReference type="SUPFAM" id="SSF52833">
    <property type="entry name" value="Thioredoxin-like"/>
    <property type="match status" value="1"/>
</dbReference>
<gene>
    <name evidence="4" type="ORF">SMACR_05327</name>
</gene>